<keyword evidence="12" id="KW-1185">Reference proteome</keyword>
<dbReference type="Proteomes" id="UP000323646">
    <property type="component" value="Unassembled WGS sequence"/>
</dbReference>
<keyword evidence="5 9" id="KW-1133">Transmembrane helix</keyword>
<proteinExistence type="predicted"/>
<keyword evidence="7" id="KW-0012">Acyltransferase</keyword>
<dbReference type="AlphaFoldDB" id="A0A5D6W3H9"/>
<feature type="transmembrane region" description="Helical" evidence="9">
    <location>
        <begin position="370"/>
        <end position="393"/>
    </location>
</feature>
<dbReference type="OrthoDB" id="9798935at2"/>
<feature type="transmembrane region" description="Helical" evidence="9">
    <location>
        <begin position="39"/>
        <end position="60"/>
    </location>
</feature>
<evidence type="ECO:0000259" key="10">
    <source>
        <dbReference type="Pfam" id="PF01757"/>
    </source>
</evidence>
<feature type="transmembrane region" description="Helical" evidence="9">
    <location>
        <begin position="176"/>
        <end position="194"/>
    </location>
</feature>
<evidence type="ECO:0000256" key="6">
    <source>
        <dbReference type="ARBA" id="ARBA00023136"/>
    </source>
</evidence>
<accession>A0A5D6W3H9</accession>
<organism evidence="11 12">
    <name type="scientific">Selenomonas ruminis</name>
    <dbReference type="NCBI Taxonomy" id="2593411"/>
    <lineage>
        <taxon>Bacteria</taxon>
        <taxon>Bacillati</taxon>
        <taxon>Bacillota</taxon>
        <taxon>Negativicutes</taxon>
        <taxon>Selenomonadales</taxon>
        <taxon>Selenomonadaceae</taxon>
        <taxon>Selenomonas</taxon>
    </lineage>
</organism>
<dbReference type="RefSeq" id="WP_149171886.1">
    <property type="nucleotide sequence ID" value="NZ_VTOY01000009.1"/>
</dbReference>
<gene>
    <name evidence="11" type="ORF">FZ040_10190</name>
</gene>
<evidence type="ECO:0000256" key="9">
    <source>
        <dbReference type="SAM" id="Phobius"/>
    </source>
</evidence>
<feature type="transmembrane region" description="Helical" evidence="9">
    <location>
        <begin position="81"/>
        <end position="100"/>
    </location>
</feature>
<dbReference type="CDD" id="cd01840">
    <property type="entry name" value="SGNH_hydrolase_yrhL_like"/>
    <property type="match status" value="1"/>
</dbReference>
<keyword evidence="4 9" id="KW-0812">Transmembrane</keyword>
<evidence type="ECO:0000256" key="7">
    <source>
        <dbReference type="ARBA" id="ARBA00023315"/>
    </source>
</evidence>
<dbReference type="Pfam" id="PF01757">
    <property type="entry name" value="Acyl_transf_3"/>
    <property type="match status" value="1"/>
</dbReference>
<evidence type="ECO:0000256" key="5">
    <source>
        <dbReference type="ARBA" id="ARBA00022989"/>
    </source>
</evidence>
<evidence type="ECO:0000256" key="4">
    <source>
        <dbReference type="ARBA" id="ARBA00022692"/>
    </source>
</evidence>
<dbReference type="GO" id="GO:0016747">
    <property type="term" value="F:acyltransferase activity, transferring groups other than amino-acyl groups"/>
    <property type="evidence" value="ECO:0007669"/>
    <property type="project" value="InterPro"/>
</dbReference>
<keyword evidence="6 9" id="KW-0472">Membrane</keyword>
<reference evidence="11 12" key="1">
    <citation type="submission" date="2019-08" db="EMBL/GenBank/DDBJ databases">
        <title>Selenomonas sp. mPRGC5 and Selenomonas sp. mPRGC8 isolated from ruminal fluid of dairy goat (Capra hircus).</title>
        <authorList>
            <person name="Poothong S."/>
            <person name="Nuengjamnong C."/>
            <person name="Tanasupawat S."/>
        </authorList>
    </citation>
    <scope>NUCLEOTIDE SEQUENCE [LARGE SCALE GENOMIC DNA]</scope>
    <source>
        <strain evidence="12">mPRGC5</strain>
    </source>
</reference>
<name>A0A5D6W3H9_9FIRM</name>
<keyword evidence="8" id="KW-0175">Coiled coil</keyword>
<evidence type="ECO:0000313" key="12">
    <source>
        <dbReference type="Proteomes" id="UP000323646"/>
    </source>
</evidence>
<dbReference type="InterPro" id="IPR050879">
    <property type="entry name" value="Acyltransferase_3"/>
</dbReference>
<feature type="transmembrane region" description="Helical" evidence="9">
    <location>
        <begin position="12"/>
        <end position="33"/>
    </location>
</feature>
<dbReference type="InterPro" id="IPR036514">
    <property type="entry name" value="SGNH_hydro_sf"/>
</dbReference>
<evidence type="ECO:0000256" key="1">
    <source>
        <dbReference type="ARBA" id="ARBA00004651"/>
    </source>
</evidence>
<dbReference type="SUPFAM" id="SSF52266">
    <property type="entry name" value="SGNH hydrolase"/>
    <property type="match status" value="1"/>
</dbReference>
<dbReference type="InterPro" id="IPR002656">
    <property type="entry name" value="Acyl_transf_3_dom"/>
</dbReference>
<feature type="transmembrane region" description="Helical" evidence="9">
    <location>
        <begin position="209"/>
        <end position="226"/>
    </location>
</feature>
<feature type="transmembrane region" description="Helical" evidence="9">
    <location>
        <begin position="271"/>
        <end position="288"/>
    </location>
</feature>
<dbReference type="PANTHER" id="PTHR23028">
    <property type="entry name" value="ACETYLTRANSFERASE"/>
    <property type="match status" value="1"/>
</dbReference>
<sequence>MKVFQSIGRQNRIAGLDALRALAIVGVTLFHMFPDTIKGGYLGVSLFFVLTGFLLAFTSVKSWESGSFGVFRYYGKRIKRIYPALLIMMLTTIGAFHFLVPDVIAAIRPEAESVLWGYNNWWQIEQNADYFTRMANASPFTHLWFLGIELQYYLIWPVLFFIYTLWASIFGKRSGAVFFALLGLAAATVMPLAYKPDMDVTRLYYGTDTRVYALLLGSALGFWRGAKKPAGLRFGSDSYSWLKYLAFAGILTVTFTAFAVMDGQAASTYQWGMLVMTLLFCWLIHLVADNRLELGRGLDNPLLGWIGRRSYGIFLWQYPVIFLFNRMGWTKWPEYWALELLAIVLLTIWSDAMVDFLLQRKKPAIGSSFIVAQCVFFLIVTMPGVALMGYGSYGIVTSSDQKTSELKAKLEAQKAAQEEANARAAAEAAELAKKQQENQEKLVAQQLTGVACIGDSVLLGASGDVRKVLPGAIVDGEVSRYVGGGIPVAQSLAAQGRLGKVVVVALGTNGPIAGQERYEAQTRELLKILGSERKIFWVNIYGPSLTWQDTNNEYLRKVAATHSNVTIVDWYSEVSKHPEWLSRDGIHPNDDGCAAYARIIRECMERTLSAKAAQ</sequence>
<keyword evidence="2" id="KW-1003">Cell membrane</keyword>
<feature type="coiled-coil region" evidence="8">
    <location>
        <begin position="403"/>
        <end position="445"/>
    </location>
</feature>
<comment type="subcellular location">
    <subcellularLocation>
        <location evidence="1">Cell membrane</location>
        <topology evidence="1">Multi-pass membrane protein</topology>
    </subcellularLocation>
</comment>
<dbReference type="GO" id="GO:0005886">
    <property type="term" value="C:plasma membrane"/>
    <property type="evidence" value="ECO:0007669"/>
    <property type="project" value="UniProtKB-SubCell"/>
</dbReference>
<keyword evidence="3 11" id="KW-0808">Transferase</keyword>
<dbReference type="EMBL" id="VTOY01000009">
    <property type="protein sequence ID" value="TYZ21374.1"/>
    <property type="molecule type" value="Genomic_DNA"/>
</dbReference>
<feature type="transmembrane region" description="Helical" evidence="9">
    <location>
        <begin position="335"/>
        <end position="358"/>
    </location>
</feature>
<feature type="domain" description="Acyltransferase 3" evidence="10">
    <location>
        <begin position="14"/>
        <end position="350"/>
    </location>
</feature>
<evidence type="ECO:0000256" key="8">
    <source>
        <dbReference type="SAM" id="Coils"/>
    </source>
</evidence>
<evidence type="ECO:0000313" key="11">
    <source>
        <dbReference type="EMBL" id="TYZ21374.1"/>
    </source>
</evidence>
<evidence type="ECO:0000256" key="3">
    <source>
        <dbReference type="ARBA" id="ARBA00022679"/>
    </source>
</evidence>
<evidence type="ECO:0000256" key="2">
    <source>
        <dbReference type="ARBA" id="ARBA00022475"/>
    </source>
</evidence>
<feature type="transmembrane region" description="Helical" evidence="9">
    <location>
        <begin position="238"/>
        <end position="259"/>
    </location>
</feature>
<feature type="transmembrane region" description="Helical" evidence="9">
    <location>
        <begin position="150"/>
        <end position="169"/>
    </location>
</feature>
<dbReference type="Gene3D" id="3.40.50.1110">
    <property type="entry name" value="SGNH hydrolase"/>
    <property type="match status" value="1"/>
</dbReference>
<comment type="caution">
    <text evidence="11">The sequence shown here is derived from an EMBL/GenBank/DDBJ whole genome shotgun (WGS) entry which is preliminary data.</text>
</comment>
<protein>
    <submittedName>
        <fullName evidence="11">Acetyltransferase</fullName>
    </submittedName>
</protein>
<dbReference type="GO" id="GO:0009103">
    <property type="term" value="P:lipopolysaccharide biosynthetic process"/>
    <property type="evidence" value="ECO:0007669"/>
    <property type="project" value="TreeGrafter"/>
</dbReference>
<dbReference type="PANTHER" id="PTHR23028:SF53">
    <property type="entry name" value="ACYL_TRANSF_3 DOMAIN-CONTAINING PROTEIN"/>
    <property type="match status" value="1"/>
</dbReference>